<name>A0A382F7X9_9ZZZZ</name>
<reference evidence="1" key="1">
    <citation type="submission" date="2018-05" db="EMBL/GenBank/DDBJ databases">
        <authorList>
            <person name="Lanie J.A."/>
            <person name="Ng W.-L."/>
            <person name="Kazmierczak K.M."/>
            <person name="Andrzejewski T.M."/>
            <person name="Davidsen T.M."/>
            <person name="Wayne K.J."/>
            <person name="Tettelin H."/>
            <person name="Glass J.I."/>
            <person name="Rusch D."/>
            <person name="Podicherti R."/>
            <person name="Tsui H.-C.T."/>
            <person name="Winkler M.E."/>
        </authorList>
    </citation>
    <scope>NUCLEOTIDE SEQUENCE</scope>
</reference>
<protein>
    <submittedName>
        <fullName evidence="1">Uncharacterized protein</fullName>
    </submittedName>
</protein>
<dbReference type="InterPro" id="IPR050083">
    <property type="entry name" value="HtpX_protease"/>
</dbReference>
<feature type="non-terminal residue" evidence="1">
    <location>
        <position position="1"/>
    </location>
</feature>
<evidence type="ECO:0000313" key="1">
    <source>
        <dbReference type="EMBL" id="SVB58434.1"/>
    </source>
</evidence>
<dbReference type="PANTHER" id="PTHR43221:SF2">
    <property type="entry name" value="PROTEASE HTPX HOMOLOG"/>
    <property type="match status" value="1"/>
</dbReference>
<dbReference type="EMBL" id="UINC01048192">
    <property type="protein sequence ID" value="SVB58434.1"/>
    <property type="molecule type" value="Genomic_DNA"/>
</dbReference>
<organism evidence="1">
    <name type="scientific">marine metagenome</name>
    <dbReference type="NCBI Taxonomy" id="408172"/>
    <lineage>
        <taxon>unclassified sequences</taxon>
        <taxon>metagenomes</taxon>
        <taxon>ecological metagenomes</taxon>
    </lineage>
</organism>
<accession>A0A382F7X9</accession>
<gene>
    <name evidence="1" type="ORF">METZ01_LOCUS211288</name>
</gene>
<dbReference type="PANTHER" id="PTHR43221">
    <property type="entry name" value="PROTEASE HTPX"/>
    <property type="match status" value="1"/>
</dbReference>
<dbReference type="AlphaFoldDB" id="A0A382F7X9"/>
<proteinExistence type="predicted"/>
<sequence>QITGDPGGLASALRHIEAYAKQIPMAVNPAAAQLAIVNPLSGSRRPPLSGLFSTHPPTEERVARLSQLQI</sequence>